<feature type="transmembrane region" description="Helical" evidence="1">
    <location>
        <begin position="138"/>
        <end position="158"/>
    </location>
</feature>
<dbReference type="GO" id="GO:0003677">
    <property type="term" value="F:DNA binding"/>
    <property type="evidence" value="ECO:0007669"/>
    <property type="project" value="InterPro"/>
</dbReference>
<evidence type="ECO:0000259" key="3">
    <source>
        <dbReference type="PROSITE" id="PS50930"/>
    </source>
</evidence>
<dbReference type="PROSITE" id="PS50930">
    <property type="entry name" value="HTH_LYTTR"/>
    <property type="match status" value="1"/>
</dbReference>
<dbReference type="PROSITE" id="PS50924">
    <property type="entry name" value="MHYT"/>
    <property type="match status" value="1"/>
</dbReference>
<dbReference type="PIRSF" id="PIRSF036615">
    <property type="entry name" value="MHYT_LytTR"/>
    <property type="match status" value="1"/>
</dbReference>
<dbReference type="PANTHER" id="PTHR35152:SF1">
    <property type="entry name" value="DOMAIN SIGNALLING PROTEIN, PUTATIVE (AFU_ORTHOLOGUE AFUA_5G11310)-RELATED"/>
    <property type="match status" value="1"/>
</dbReference>
<dbReference type="InterPro" id="IPR012073">
    <property type="entry name" value="LytTR_MHYT"/>
</dbReference>
<protein>
    <submittedName>
        <fullName evidence="4">Carbon monoxide dehydrogenase</fullName>
    </submittedName>
</protein>
<dbReference type="RefSeq" id="WP_085636859.1">
    <property type="nucleotide sequence ID" value="NZ_JFKC01000008.1"/>
</dbReference>
<gene>
    <name evidence="4" type="ORF">MGEO_10340</name>
</gene>
<evidence type="ECO:0000259" key="2">
    <source>
        <dbReference type="PROSITE" id="PS50924"/>
    </source>
</evidence>
<dbReference type="SMART" id="SM00850">
    <property type="entry name" value="LytTR"/>
    <property type="match status" value="1"/>
</dbReference>
<evidence type="ECO:0000313" key="5">
    <source>
        <dbReference type="Proteomes" id="UP000193926"/>
    </source>
</evidence>
<accession>A0A1X4NKN4</accession>
<dbReference type="EMBL" id="JFKC01000008">
    <property type="protein sequence ID" value="OSQ50840.1"/>
    <property type="molecule type" value="Genomic_DNA"/>
</dbReference>
<feature type="transmembrane region" description="Helical" evidence="1">
    <location>
        <begin position="44"/>
        <end position="68"/>
    </location>
</feature>
<name>A0A1X4NKN4_9RHOB</name>
<evidence type="ECO:0000313" key="4">
    <source>
        <dbReference type="EMBL" id="OSQ50840.1"/>
    </source>
</evidence>
<comment type="caution">
    <text evidence="4">The sequence shown here is derived from an EMBL/GenBank/DDBJ whole genome shotgun (WGS) entry which is preliminary data.</text>
</comment>
<keyword evidence="5" id="KW-1185">Reference proteome</keyword>
<dbReference type="GO" id="GO:0016020">
    <property type="term" value="C:membrane"/>
    <property type="evidence" value="ECO:0007669"/>
    <property type="project" value="UniProtKB-UniRule"/>
</dbReference>
<dbReference type="InterPro" id="IPR007492">
    <property type="entry name" value="LytTR_DNA-bd_dom"/>
</dbReference>
<feature type="transmembrane region" description="Helical" evidence="1">
    <location>
        <begin position="12"/>
        <end position="32"/>
    </location>
</feature>
<keyword evidence="1" id="KW-0472">Membrane</keyword>
<dbReference type="Gene3D" id="2.40.50.1020">
    <property type="entry name" value="LytTr DNA-binding domain"/>
    <property type="match status" value="1"/>
</dbReference>
<feature type="transmembrane region" description="Helical" evidence="1">
    <location>
        <begin position="170"/>
        <end position="191"/>
    </location>
</feature>
<organism evidence="4 5">
    <name type="scientific">Marivita geojedonensis</name>
    <dbReference type="NCBI Taxonomy" id="1123756"/>
    <lineage>
        <taxon>Bacteria</taxon>
        <taxon>Pseudomonadati</taxon>
        <taxon>Pseudomonadota</taxon>
        <taxon>Alphaproteobacteria</taxon>
        <taxon>Rhodobacterales</taxon>
        <taxon>Roseobacteraceae</taxon>
        <taxon>Marivita</taxon>
    </lineage>
</organism>
<dbReference type="Pfam" id="PF04397">
    <property type="entry name" value="LytTR"/>
    <property type="match status" value="1"/>
</dbReference>
<feature type="transmembrane region" description="Helical" evidence="1">
    <location>
        <begin position="108"/>
        <end position="126"/>
    </location>
</feature>
<dbReference type="PANTHER" id="PTHR35152">
    <property type="entry name" value="DOMAIN SIGNALLING PROTEIN, PUTATIVE (AFU_ORTHOLOGUE AFUA_5G11310)-RELATED"/>
    <property type="match status" value="1"/>
</dbReference>
<proteinExistence type="predicted"/>
<keyword evidence="1" id="KW-0812">Transmembrane</keyword>
<feature type="transmembrane region" description="Helical" evidence="1">
    <location>
        <begin position="74"/>
        <end position="101"/>
    </location>
</feature>
<dbReference type="STRING" id="1123756.MGEO_10340"/>
<reference evidence="4 5" key="1">
    <citation type="submission" date="2014-03" db="EMBL/GenBank/DDBJ databases">
        <title>The draft genome sequence of Marivita geojedonensis KCTC 23882.</title>
        <authorList>
            <person name="Lai Q."/>
            <person name="Shao Z."/>
        </authorList>
    </citation>
    <scope>NUCLEOTIDE SEQUENCE [LARGE SCALE GENOMIC DNA]</scope>
    <source>
        <strain evidence="4 5">DPG-138</strain>
    </source>
</reference>
<dbReference type="AlphaFoldDB" id="A0A1X4NKN4"/>
<keyword evidence="1" id="KW-1133">Transmembrane helix</keyword>
<feature type="transmembrane region" description="Helical" evidence="1">
    <location>
        <begin position="211"/>
        <end position="230"/>
    </location>
</feature>
<sequence>MEFLEVGYNPWLVAMSLVIALVAGATGLTLTKDLSKKSVTQRKLAVALASVALGGGIWSMHFLAMLGLQMPILFYYDAAVTLVSALIAILMVALALVLLHFTRRSNRIIVAAGAIVGLGILAMHYVGMAGMQLCQPVYTTLGVFASSVLAVVLCVLAFSVAYQTRSTRNIVIGTLCFGCAVVAVHFLAMAGTNFIALPETDELGPLISNETLALGVILSSFVIFGTFLWVGSTYLIPPQYEPVPAGVAAIPDVGPIDDVQAVKPRPSPDFVSIPCERDGSKVFISAADVAFVRADGHYSQVYTMKDRYFCVWPITKAATKLLPAGYMQVHRSYLVNPSMVATFERTKDKGRLTFSGSNLPPVPVSRSRLKDAQTAFC</sequence>
<dbReference type="OrthoDB" id="9781059at2"/>
<dbReference type="InterPro" id="IPR005330">
    <property type="entry name" value="MHYT_dom"/>
</dbReference>
<dbReference type="Proteomes" id="UP000193926">
    <property type="component" value="Unassembled WGS sequence"/>
</dbReference>
<dbReference type="Pfam" id="PF03707">
    <property type="entry name" value="MHYT"/>
    <property type="match status" value="3"/>
</dbReference>
<evidence type="ECO:0000256" key="1">
    <source>
        <dbReference type="PROSITE-ProRule" id="PRU00244"/>
    </source>
</evidence>
<feature type="domain" description="HTH LytTR-type" evidence="3">
    <location>
        <begin position="273"/>
        <end position="377"/>
    </location>
</feature>
<feature type="domain" description="MHYT" evidence="2">
    <location>
        <begin position="8"/>
        <end position="195"/>
    </location>
</feature>